<dbReference type="AlphaFoldDB" id="A0AAN6ITD3"/>
<name>A0AAN6ITD3_EXODE</name>
<evidence type="ECO:0000256" key="1">
    <source>
        <dbReference type="SAM" id="MobiDB-lite"/>
    </source>
</evidence>
<feature type="region of interest" description="Disordered" evidence="1">
    <location>
        <begin position="183"/>
        <end position="205"/>
    </location>
</feature>
<accession>A0AAN6ITD3</accession>
<dbReference type="EMBL" id="JAJGCB010000032">
    <property type="protein sequence ID" value="KAJ8986731.1"/>
    <property type="molecule type" value="Genomic_DNA"/>
</dbReference>
<reference evidence="2" key="1">
    <citation type="submission" date="2023-01" db="EMBL/GenBank/DDBJ databases">
        <title>Exophiala dermititidis isolated from Cystic Fibrosis Patient.</title>
        <authorList>
            <person name="Kurbessoian T."/>
            <person name="Crocker A."/>
            <person name="Murante D."/>
            <person name="Hogan D.A."/>
            <person name="Stajich J.E."/>
        </authorList>
    </citation>
    <scope>NUCLEOTIDE SEQUENCE</scope>
    <source>
        <strain evidence="2">Ex8</strain>
    </source>
</reference>
<evidence type="ECO:0000313" key="3">
    <source>
        <dbReference type="Proteomes" id="UP001161757"/>
    </source>
</evidence>
<comment type="caution">
    <text evidence="2">The sequence shown here is derived from an EMBL/GenBank/DDBJ whole genome shotgun (WGS) entry which is preliminary data.</text>
</comment>
<protein>
    <submittedName>
        <fullName evidence="2">Uncharacterized protein</fullName>
    </submittedName>
</protein>
<dbReference type="Proteomes" id="UP001161757">
    <property type="component" value="Unassembled WGS sequence"/>
</dbReference>
<organism evidence="2 3">
    <name type="scientific">Exophiala dermatitidis</name>
    <name type="common">Black yeast-like fungus</name>
    <name type="synonym">Wangiella dermatitidis</name>
    <dbReference type="NCBI Taxonomy" id="5970"/>
    <lineage>
        <taxon>Eukaryota</taxon>
        <taxon>Fungi</taxon>
        <taxon>Dikarya</taxon>
        <taxon>Ascomycota</taxon>
        <taxon>Pezizomycotina</taxon>
        <taxon>Eurotiomycetes</taxon>
        <taxon>Chaetothyriomycetidae</taxon>
        <taxon>Chaetothyriales</taxon>
        <taxon>Herpotrichiellaceae</taxon>
        <taxon>Exophiala</taxon>
    </lineage>
</organism>
<evidence type="ECO:0000313" key="2">
    <source>
        <dbReference type="EMBL" id="KAJ8986731.1"/>
    </source>
</evidence>
<gene>
    <name evidence="2" type="ORF">HRR80_009180</name>
</gene>
<proteinExistence type="predicted"/>
<sequence>MDLASSIEIWWKSSSEDLRKVLNTAPATVTNHRTKSADDYAGLSFSYVVDKILEARVVEKRLMPHGVYNMAETCSLAQQPGGTPAQEVDQSTHRPGHIAVPKRLLLAIHRFRTIGCAHTRDTLPATILDAVQLQLGCCSGHHPTKSRDLLNCGHCATDLRVRVGLDGNSTCVQIEVELWQSFGGRDSGDRDETEVPTFQLPKHGG</sequence>